<comment type="caution">
    <text evidence="1">The sequence shown here is derived from an EMBL/GenBank/DDBJ whole genome shotgun (WGS) entry which is preliminary data.</text>
</comment>
<proteinExistence type="predicted"/>
<protein>
    <submittedName>
        <fullName evidence="1">Uncharacterized protein</fullName>
    </submittedName>
</protein>
<evidence type="ECO:0000313" key="2">
    <source>
        <dbReference type="Proteomes" id="UP000613512"/>
    </source>
</evidence>
<reference evidence="1" key="1">
    <citation type="journal article" date="2014" name="Int. J. Syst. Evol. Microbiol.">
        <title>Complete genome sequence of Corynebacterium casei LMG S-19264T (=DSM 44701T), isolated from a smear-ripened cheese.</title>
        <authorList>
            <consortium name="US DOE Joint Genome Institute (JGI-PGF)"/>
            <person name="Walter F."/>
            <person name="Albersmeier A."/>
            <person name="Kalinowski J."/>
            <person name="Ruckert C."/>
        </authorList>
    </citation>
    <scope>NUCLEOTIDE SEQUENCE</scope>
    <source>
        <strain evidence="1">CGMCC 1.12408</strain>
    </source>
</reference>
<accession>A0A916W5E2</accession>
<dbReference type="RefSeq" id="WP_188383550.1">
    <property type="nucleotide sequence ID" value="NZ_BMEY01000004.1"/>
</dbReference>
<reference evidence="1" key="2">
    <citation type="submission" date="2020-09" db="EMBL/GenBank/DDBJ databases">
        <authorList>
            <person name="Sun Q."/>
            <person name="Zhou Y."/>
        </authorList>
    </citation>
    <scope>NUCLEOTIDE SEQUENCE</scope>
    <source>
        <strain evidence="1">CGMCC 1.12408</strain>
    </source>
</reference>
<sequence length="118" mass="13521">MAGLYHSTRLLPHAIYDDKLLIQLGFQTRIEIDMGNIENIKTAKAQNGFGEKTPKDTYYAMLSIDTPQYEILLKETAFITSAYGRKKFVNSIVFRCDEPAKILQEINFNLNNLNENDT</sequence>
<dbReference type="AlphaFoldDB" id="A0A916W5E2"/>
<organism evidence="1 2">
    <name type="scientific">Ornithinibacillus halotolerans</name>
    <dbReference type="NCBI Taxonomy" id="1274357"/>
    <lineage>
        <taxon>Bacteria</taxon>
        <taxon>Bacillati</taxon>
        <taxon>Bacillota</taxon>
        <taxon>Bacilli</taxon>
        <taxon>Bacillales</taxon>
        <taxon>Bacillaceae</taxon>
        <taxon>Ornithinibacillus</taxon>
    </lineage>
</organism>
<evidence type="ECO:0000313" key="1">
    <source>
        <dbReference type="EMBL" id="GGA67755.1"/>
    </source>
</evidence>
<keyword evidence="2" id="KW-1185">Reference proteome</keyword>
<dbReference type="EMBL" id="BMEY01000004">
    <property type="protein sequence ID" value="GGA67755.1"/>
    <property type="molecule type" value="Genomic_DNA"/>
</dbReference>
<gene>
    <name evidence="1" type="ORF">GCM10008025_09500</name>
</gene>
<name>A0A916W5E2_9BACI</name>
<dbReference type="Proteomes" id="UP000613512">
    <property type="component" value="Unassembled WGS sequence"/>
</dbReference>